<dbReference type="Proteomes" id="UP000295008">
    <property type="component" value="Unassembled WGS sequence"/>
</dbReference>
<dbReference type="InterPro" id="IPR000595">
    <property type="entry name" value="cNMP-bd_dom"/>
</dbReference>
<accession>A0A4R1S4R4</accession>
<organism evidence="2 3">
    <name type="scientific">Hydrogenispora ethanolica</name>
    <dbReference type="NCBI Taxonomy" id="1082276"/>
    <lineage>
        <taxon>Bacteria</taxon>
        <taxon>Bacillati</taxon>
        <taxon>Bacillota</taxon>
        <taxon>Hydrogenispora</taxon>
    </lineage>
</organism>
<dbReference type="PANTHER" id="PTHR24567:SF68">
    <property type="entry name" value="DNA-BINDING TRANSCRIPTIONAL DUAL REGULATOR CRP"/>
    <property type="match status" value="1"/>
</dbReference>
<dbReference type="SUPFAM" id="SSF46785">
    <property type="entry name" value="Winged helix' DNA-binding domain"/>
    <property type="match status" value="1"/>
</dbReference>
<dbReference type="GO" id="GO:0003700">
    <property type="term" value="F:DNA-binding transcription factor activity"/>
    <property type="evidence" value="ECO:0007669"/>
    <property type="project" value="TreeGrafter"/>
</dbReference>
<name>A0A4R1S4R4_HYDET</name>
<dbReference type="InterPro" id="IPR014710">
    <property type="entry name" value="RmlC-like_jellyroll"/>
</dbReference>
<dbReference type="InterPro" id="IPR050397">
    <property type="entry name" value="Env_Response_Regulators"/>
</dbReference>
<evidence type="ECO:0000313" key="2">
    <source>
        <dbReference type="EMBL" id="TCL74275.1"/>
    </source>
</evidence>
<gene>
    <name evidence="2" type="ORF">EDC14_1004213</name>
</gene>
<proteinExistence type="predicted"/>
<evidence type="ECO:0000259" key="1">
    <source>
        <dbReference type="PROSITE" id="PS50042"/>
    </source>
</evidence>
<evidence type="ECO:0000313" key="3">
    <source>
        <dbReference type="Proteomes" id="UP000295008"/>
    </source>
</evidence>
<dbReference type="Pfam" id="PF00027">
    <property type="entry name" value="cNMP_binding"/>
    <property type="match status" value="1"/>
</dbReference>
<feature type="domain" description="Cyclic nucleotide-binding" evidence="1">
    <location>
        <begin position="1"/>
        <end position="113"/>
    </location>
</feature>
<dbReference type="SUPFAM" id="SSF51206">
    <property type="entry name" value="cAMP-binding domain-like"/>
    <property type="match status" value="1"/>
</dbReference>
<dbReference type="OrthoDB" id="581021at2"/>
<protein>
    <submittedName>
        <fullName evidence="2">Cyclic nucleotide-binding protein</fullName>
    </submittedName>
</protein>
<dbReference type="InterPro" id="IPR018490">
    <property type="entry name" value="cNMP-bd_dom_sf"/>
</dbReference>
<comment type="caution">
    <text evidence="2">The sequence shown here is derived from an EMBL/GenBank/DDBJ whole genome shotgun (WGS) entry which is preliminary data.</text>
</comment>
<sequence length="215" mass="24375">MNAFLDISVLRQLIKDCPPEVYRQSEIKTLKTGEILFCQGETSQYVYIILKGNLKAYLCNPLGAKYFLLIQHAGQIVGEVETLLGGMPYIGTLEAIEDSTVLAVPQPMYERWLSEDHRFSLYVHKLLCNNFYLLIKKSAEDGLYPLKYRLMNLLGYLHGEDGPIQKKLLVETLGATEQSVEQILGELTEKGIAECRDGVIKVLSIDLLNKEFWLS</sequence>
<dbReference type="CDD" id="cd00038">
    <property type="entry name" value="CAP_ED"/>
    <property type="match status" value="1"/>
</dbReference>
<dbReference type="RefSeq" id="WP_132013261.1">
    <property type="nucleotide sequence ID" value="NZ_SLUN01000004.1"/>
</dbReference>
<keyword evidence="3" id="KW-1185">Reference proteome</keyword>
<dbReference type="PROSITE" id="PS50042">
    <property type="entry name" value="CNMP_BINDING_3"/>
    <property type="match status" value="1"/>
</dbReference>
<dbReference type="Gene3D" id="2.60.120.10">
    <property type="entry name" value="Jelly Rolls"/>
    <property type="match status" value="1"/>
</dbReference>
<dbReference type="GO" id="GO:0005829">
    <property type="term" value="C:cytosol"/>
    <property type="evidence" value="ECO:0007669"/>
    <property type="project" value="TreeGrafter"/>
</dbReference>
<dbReference type="InterPro" id="IPR036390">
    <property type="entry name" value="WH_DNA-bd_sf"/>
</dbReference>
<reference evidence="2 3" key="1">
    <citation type="submission" date="2019-03" db="EMBL/GenBank/DDBJ databases">
        <title>Genomic Encyclopedia of Type Strains, Phase IV (KMG-IV): sequencing the most valuable type-strain genomes for metagenomic binning, comparative biology and taxonomic classification.</title>
        <authorList>
            <person name="Goeker M."/>
        </authorList>
    </citation>
    <scope>NUCLEOTIDE SEQUENCE [LARGE SCALE GENOMIC DNA]</scope>
    <source>
        <strain evidence="2 3">LX-B</strain>
    </source>
</reference>
<dbReference type="AlphaFoldDB" id="A0A4R1S4R4"/>
<dbReference type="PANTHER" id="PTHR24567">
    <property type="entry name" value="CRP FAMILY TRANSCRIPTIONAL REGULATORY PROTEIN"/>
    <property type="match status" value="1"/>
</dbReference>
<dbReference type="EMBL" id="SLUN01000004">
    <property type="protein sequence ID" value="TCL74275.1"/>
    <property type="molecule type" value="Genomic_DNA"/>
</dbReference>